<sequence length="167" mass="19198">MTISDPTVLWLKEQVYDSCGFELTAYQEEEESSAYCAARFKLNGKTTIFRKAKITPKKTGQFVTVWKRNEKGVTVPFQETDQIDLVVIFVASGHQKGTFIFPGRILIEKKIISSAHIEGKRGIRVYPPWDAPKSKQAIQTQKWQCLYFVSLDSLLTTEIEQLKKKYK</sequence>
<dbReference type="InterPro" id="IPR011235">
    <property type="entry name" value="MepB-like"/>
</dbReference>
<keyword evidence="2" id="KW-1185">Reference proteome</keyword>
<name>A0ABW5NBZ0_9FLAO</name>
<evidence type="ECO:0000313" key="1">
    <source>
        <dbReference type="EMBL" id="MFD2592394.1"/>
    </source>
</evidence>
<protein>
    <submittedName>
        <fullName evidence="1">MepB family protein</fullName>
    </submittedName>
</protein>
<gene>
    <name evidence="1" type="ORF">ACFSTE_16260</name>
</gene>
<dbReference type="Gene3D" id="3.40.1350.140">
    <property type="entry name" value="MepB-like"/>
    <property type="match status" value="1"/>
</dbReference>
<dbReference type="Pfam" id="PF08877">
    <property type="entry name" value="MepB-like"/>
    <property type="match status" value="1"/>
</dbReference>
<reference evidence="2" key="1">
    <citation type="journal article" date="2019" name="Int. J. Syst. Evol. Microbiol.">
        <title>The Global Catalogue of Microorganisms (GCM) 10K type strain sequencing project: providing services to taxonomists for standard genome sequencing and annotation.</title>
        <authorList>
            <consortium name="The Broad Institute Genomics Platform"/>
            <consortium name="The Broad Institute Genome Sequencing Center for Infectious Disease"/>
            <person name="Wu L."/>
            <person name="Ma J."/>
        </authorList>
    </citation>
    <scope>NUCLEOTIDE SEQUENCE [LARGE SCALE GENOMIC DNA]</scope>
    <source>
        <strain evidence="2">KCTC 42423</strain>
    </source>
</reference>
<dbReference type="RefSeq" id="WP_176030599.1">
    <property type="nucleotide sequence ID" value="NZ_JBHSJV010000001.1"/>
</dbReference>
<dbReference type="EMBL" id="JBHULX010000039">
    <property type="protein sequence ID" value="MFD2592394.1"/>
    <property type="molecule type" value="Genomic_DNA"/>
</dbReference>
<comment type="caution">
    <text evidence="1">The sequence shown here is derived from an EMBL/GenBank/DDBJ whole genome shotgun (WGS) entry which is preliminary data.</text>
</comment>
<organism evidence="1 2">
    <name type="scientific">Aquimarina hainanensis</name>
    <dbReference type="NCBI Taxonomy" id="1578017"/>
    <lineage>
        <taxon>Bacteria</taxon>
        <taxon>Pseudomonadati</taxon>
        <taxon>Bacteroidota</taxon>
        <taxon>Flavobacteriia</taxon>
        <taxon>Flavobacteriales</taxon>
        <taxon>Flavobacteriaceae</taxon>
        <taxon>Aquimarina</taxon>
    </lineage>
</organism>
<dbReference type="InterPro" id="IPR038231">
    <property type="entry name" value="MepB-like_sf"/>
</dbReference>
<dbReference type="PIRSF" id="PIRSF032285">
    <property type="entry name" value="UCP032285"/>
    <property type="match status" value="1"/>
</dbReference>
<accession>A0ABW5NBZ0</accession>
<evidence type="ECO:0000313" key="2">
    <source>
        <dbReference type="Proteomes" id="UP001597459"/>
    </source>
</evidence>
<dbReference type="Proteomes" id="UP001597459">
    <property type="component" value="Unassembled WGS sequence"/>
</dbReference>
<proteinExistence type="predicted"/>